<dbReference type="Proteomes" id="UP000076023">
    <property type="component" value="Unassembled WGS sequence"/>
</dbReference>
<organism evidence="1 2">
    <name type="scientific">Terrimicrobium sacchariphilum</name>
    <dbReference type="NCBI Taxonomy" id="690879"/>
    <lineage>
        <taxon>Bacteria</taxon>
        <taxon>Pseudomonadati</taxon>
        <taxon>Verrucomicrobiota</taxon>
        <taxon>Terrimicrobiia</taxon>
        <taxon>Terrimicrobiales</taxon>
        <taxon>Terrimicrobiaceae</taxon>
        <taxon>Terrimicrobium</taxon>
    </lineage>
</organism>
<dbReference type="EMBL" id="BDCO01000003">
    <property type="protein sequence ID" value="GAT35425.1"/>
    <property type="molecule type" value="Genomic_DNA"/>
</dbReference>
<evidence type="ECO:0000313" key="2">
    <source>
        <dbReference type="Proteomes" id="UP000076023"/>
    </source>
</evidence>
<evidence type="ECO:0000313" key="1">
    <source>
        <dbReference type="EMBL" id="GAT35425.1"/>
    </source>
</evidence>
<sequence length="1175" mass="126570">MTYPRSRFAARRGGMALVIVLAFVVLLSGLVLAYISHSMLTRKMSDSSLGDTRARQLAESSLEVIVSDLKQEIANGSTTNTYGTNIVYLPSSNAYIVPMRSGNPTVSGTNDPIPNLIRRSVRSDVIASPGVPSRASAVNSATDPSRNGRFISPARWNKHYLIPRSDKGNSVDTTPNVSANFTAPDWVYVTTNGPAVLNAPNTSVIGRYAYAIYDEGGLLDANVAGYPSASEVRKTAASGAATGVWGTGNKGGSAAADLTVLGLKQQEIDQIVGWRTFASSRPSGALPGLTFDEGAAKRYYDLWKAHPYAFLKVPRVSASSTDQVFTSRQSLLEFRKLVGFSQDALQYLGTFSRDLEQPAFIPNPNRPKVQANWNNNSTYGTGNDAFGADRDTTPESDINPPFPQVRVTKSFTRRDGTMAVVGEPLVKKRFALSRLGEILRTATASKSDSDSIYRDFGIYRGAATEPWQYGHGDDSGILRLDKVAAQGREPDFFELLKAAINVGSLGKSAAQPGWNQTGTYSELQHSGRDIYTNLQILQIGANIIDQADNDGYPTRIAFAGDSTKEVRGVESLPYLYRLRVRYAPQTDMPAAGGAPASYPASMLVNPEVWNPHATDAPSDAPTDFRIHATSALGAGVPTSSTLAYKDGTTTVVPIDWDSAGNLTFRTGGSLYREPTVLVKPGIPSGSGLSGPSRADALSGLNLTGLVAFDFQRKKGASDVDKGFLGLPDSGPVIIYLEYKDGASYRIYDQMIVQWSGATFSPKEESTATYPNPPKSWVNYPSKLVKVEFERNDPRTSRWGVSAWDLLGLMAPTDPTNMIFPSNWAGLDQPPRGPKTGVPSDKGFVNVFGSGVAPSNYNNNDLYPNNDSSFRGFKQGYWTMNTVRDQRGFYGVSDQAFYNRDPDGIVRRAMGGYSSDTASGGSTSTSQGLPMITGNKASRPVILNRPFRSVAELGYTFRDTPWKNLDFSFPESGDAALLDVFCVDEVNNDSSLIAGKVNLNTRQMPVLKALLAGSIVDELSSTPTVLGEAVAESIASKLIERTTSKDTDKGPLAARGELVGRWKGTGASPATSPNKDPDALYSGFSLDVGTVSGMKGTDAAFITAQREAAVRALADSGTTRVWNLLIDVVAQAGRFAPGQSSLSGFYVEGEKRYWLHIAIDRFTGKVLDKQLEVVTE</sequence>
<dbReference type="STRING" id="690879.TSACC_3490"/>
<name>A0A146GCZ2_TERSA</name>
<dbReference type="AlphaFoldDB" id="A0A146GCZ2"/>
<reference evidence="2" key="1">
    <citation type="journal article" date="2017" name="Genome Announc.">
        <title>Draft Genome Sequence of Terrimicrobium sacchariphilum NM-5T, a Facultative Anaerobic Soil Bacterium of the Class Spartobacteria.</title>
        <authorList>
            <person name="Qiu Y.L."/>
            <person name="Tourlousse D.M."/>
            <person name="Matsuura N."/>
            <person name="Ohashi A."/>
            <person name="Sekiguchi Y."/>
        </authorList>
    </citation>
    <scope>NUCLEOTIDE SEQUENCE [LARGE SCALE GENOMIC DNA]</scope>
    <source>
        <strain evidence="2">NM-5</strain>
    </source>
</reference>
<gene>
    <name evidence="1" type="ORF">TSACC_3490</name>
</gene>
<comment type="caution">
    <text evidence="1">The sequence shown here is derived from an EMBL/GenBank/DDBJ whole genome shotgun (WGS) entry which is preliminary data.</text>
</comment>
<keyword evidence="2" id="KW-1185">Reference proteome</keyword>
<dbReference type="InParanoid" id="A0A146GCZ2"/>
<proteinExistence type="predicted"/>
<dbReference type="OrthoDB" id="173922at2"/>
<protein>
    <submittedName>
        <fullName evidence="1">Tfp pilus assembly protein PilX</fullName>
    </submittedName>
</protein>
<dbReference type="RefSeq" id="WP_075081236.1">
    <property type="nucleotide sequence ID" value="NZ_BDCO01000003.1"/>
</dbReference>
<accession>A0A146GCZ2</accession>